<dbReference type="Pfam" id="PF01741">
    <property type="entry name" value="MscL"/>
    <property type="match status" value="1"/>
</dbReference>
<comment type="function">
    <text evidence="9">Channel that opens in response to stretch forces in the membrane lipid bilayer. May participate in the regulation of osmotic pressure changes within the cell.</text>
</comment>
<organism evidence="10 11">
    <name type="scientific">Marivirga lumbricoides</name>
    <dbReference type="NCBI Taxonomy" id="1046115"/>
    <lineage>
        <taxon>Bacteria</taxon>
        <taxon>Pseudomonadati</taxon>
        <taxon>Bacteroidota</taxon>
        <taxon>Cytophagia</taxon>
        <taxon>Cytophagales</taxon>
        <taxon>Marivirgaceae</taxon>
        <taxon>Marivirga</taxon>
    </lineage>
</organism>
<dbReference type="NCBIfam" id="TIGR00220">
    <property type="entry name" value="mscL"/>
    <property type="match status" value="1"/>
</dbReference>
<keyword evidence="6 9" id="KW-0406">Ion transport</keyword>
<reference evidence="11" key="1">
    <citation type="journal article" date="2019" name="Int. J. Syst. Evol. Microbiol.">
        <title>The Global Catalogue of Microorganisms (GCM) 10K type strain sequencing project: providing services to taxonomists for standard genome sequencing and annotation.</title>
        <authorList>
            <consortium name="The Broad Institute Genomics Platform"/>
            <consortium name="The Broad Institute Genome Sequencing Center for Infectious Disease"/>
            <person name="Wu L."/>
            <person name="Ma J."/>
        </authorList>
    </citation>
    <scope>NUCLEOTIDE SEQUENCE [LARGE SCALE GENOMIC DNA]</scope>
    <source>
        <strain evidence="11">CGMCC 1.10832</strain>
    </source>
</reference>
<proteinExistence type="inferred from homology"/>
<feature type="transmembrane region" description="Helical" evidence="9">
    <location>
        <begin position="12"/>
        <end position="33"/>
    </location>
</feature>
<keyword evidence="8 9" id="KW-0407">Ion channel</keyword>
<keyword evidence="5 9" id="KW-1133">Transmembrane helix</keyword>
<dbReference type="SUPFAM" id="SSF81330">
    <property type="entry name" value="Gated mechanosensitive channel"/>
    <property type="match status" value="1"/>
</dbReference>
<keyword evidence="4 9" id="KW-0812">Transmembrane</keyword>
<evidence type="ECO:0000256" key="3">
    <source>
        <dbReference type="ARBA" id="ARBA00022475"/>
    </source>
</evidence>
<comment type="subunit">
    <text evidence="9">Homopentamer.</text>
</comment>
<dbReference type="InterPro" id="IPR036019">
    <property type="entry name" value="MscL_channel"/>
</dbReference>
<keyword evidence="11" id="KW-1185">Reference proteome</keyword>
<accession>A0ABQ1LXH7</accession>
<evidence type="ECO:0000256" key="7">
    <source>
        <dbReference type="ARBA" id="ARBA00023136"/>
    </source>
</evidence>
<dbReference type="InterPro" id="IPR001185">
    <property type="entry name" value="MS_channel"/>
</dbReference>
<gene>
    <name evidence="9 10" type="primary">mscL</name>
    <name evidence="10" type="ORF">GCM10011506_13910</name>
</gene>
<dbReference type="HAMAP" id="MF_00115">
    <property type="entry name" value="MscL"/>
    <property type="match status" value="1"/>
</dbReference>
<dbReference type="NCBIfam" id="NF001843">
    <property type="entry name" value="PRK00567.1-4"/>
    <property type="match status" value="1"/>
</dbReference>
<evidence type="ECO:0000256" key="5">
    <source>
        <dbReference type="ARBA" id="ARBA00022989"/>
    </source>
</evidence>
<evidence type="ECO:0000256" key="8">
    <source>
        <dbReference type="ARBA" id="ARBA00023303"/>
    </source>
</evidence>
<dbReference type="EMBL" id="BMEC01000004">
    <property type="protein sequence ID" value="GGC29733.1"/>
    <property type="molecule type" value="Genomic_DNA"/>
</dbReference>
<evidence type="ECO:0000256" key="2">
    <source>
        <dbReference type="ARBA" id="ARBA00022448"/>
    </source>
</evidence>
<dbReference type="Gene3D" id="1.10.1200.120">
    <property type="entry name" value="Large-conductance mechanosensitive channel, MscL, domain 1"/>
    <property type="match status" value="1"/>
</dbReference>
<evidence type="ECO:0000256" key="4">
    <source>
        <dbReference type="ARBA" id="ARBA00022692"/>
    </source>
</evidence>
<dbReference type="PRINTS" id="PR01264">
    <property type="entry name" value="MECHCHANNEL"/>
</dbReference>
<evidence type="ECO:0000256" key="9">
    <source>
        <dbReference type="HAMAP-Rule" id="MF_00115"/>
    </source>
</evidence>
<dbReference type="Proteomes" id="UP000636010">
    <property type="component" value="Unassembled WGS sequence"/>
</dbReference>
<keyword evidence="3 9" id="KW-1003">Cell membrane</keyword>
<keyword evidence="7 9" id="KW-0472">Membrane</keyword>
<comment type="caution">
    <text evidence="10">The sequence shown here is derived from an EMBL/GenBank/DDBJ whole genome shotgun (WGS) entry which is preliminary data.</text>
</comment>
<evidence type="ECO:0000313" key="11">
    <source>
        <dbReference type="Proteomes" id="UP000636010"/>
    </source>
</evidence>
<dbReference type="PANTHER" id="PTHR30266">
    <property type="entry name" value="MECHANOSENSITIVE CHANNEL MSCL"/>
    <property type="match status" value="1"/>
</dbReference>
<dbReference type="RefSeq" id="WP_229712528.1">
    <property type="nucleotide sequence ID" value="NZ_BAABHU010000004.1"/>
</dbReference>
<name>A0ABQ1LXH7_9BACT</name>
<evidence type="ECO:0000256" key="1">
    <source>
        <dbReference type="ARBA" id="ARBA00004141"/>
    </source>
</evidence>
<protein>
    <recommendedName>
        <fullName evidence="9">Large-conductance mechanosensitive channel</fullName>
    </recommendedName>
</protein>
<evidence type="ECO:0000256" key="6">
    <source>
        <dbReference type="ARBA" id="ARBA00023065"/>
    </source>
</evidence>
<comment type="similarity">
    <text evidence="9">Belongs to the MscL family.</text>
</comment>
<keyword evidence="2 9" id="KW-0813">Transport</keyword>
<comment type="subcellular location">
    <subcellularLocation>
        <location evidence="9">Cell membrane</location>
        <topology evidence="9">Multi-pass membrane protein</topology>
    </subcellularLocation>
    <subcellularLocation>
        <location evidence="1">Membrane</location>
        <topology evidence="1">Multi-pass membrane protein</topology>
    </subcellularLocation>
</comment>
<dbReference type="PANTHER" id="PTHR30266:SF2">
    <property type="entry name" value="LARGE-CONDUCTANCE MECHANOSENSITIVE CHANNEL"/>
    <property type="match status" value="1"/>
</dbReference>
<dbReference type="InterPro" id="IPR037673">
    <property type="entry name" value="MSC/AndL"/>
</dbReference>
<feature type="transmembrane region" description="Helical" evidence="9">
    <location>
        <begin position="81"/>
        <end position="102"/>
    </location>
</feature>
<sequence length="141" mass="15871">MKIVKEFKEFAIKGNVFDMAVGIIIGTAFTKVVSSFVKDILMPLLSLAIGEVNFTNLSLVLKEEVKDDSGTVVQELVALNYGAFIQFILDFLIIAFCIFMVVRIFNRLKRKSDVVEVVEVPTPKDIELLSEIRDLLKDRKG</sequence>
<evidence type="ECO:0000313" key="10">
    <source>
        <dbReference type="EMBL" id="GGC29733.1"/>
    </source>
</evidence>